<dbReference type="InterPro" id="IPR036259">
    <property type="entry name" value="MFS_trans_sf"/>
</dbReference>
<feature type="transmembrane region" description="Helical" evidence="8">
    <location>
        <begin position="78"/>
        <end position="100"/>
    </location>
</feature>
<feature type="transmembrane region" description="Helical" evidence="8">
    <location>
        <begin position="215"/>
        <end position="233"/>
    </location>
</feature>
<evidence type="ECO:0000256" key="5">
    <source>
        <dbReference type="ARBA" id="ARBA00022692"/>
    </source>
</evidence>
<evidence type="ECO:0000313" key="11">
    <source>
        <dbReference type="Proteomes" id="UP000515800"/>
    </source>
</evidence>
<dbReference type="AlphaFoldDB" id="A0A7G9T4C5"/>
<dbReference type="EMBL" id="CP060724">
    <property type="protein sequence ID" value="QNN74950.1"/>
    <property type="molecule type" value="Genomic_DNA"/>
</dbReference>
<dbReference type="PANTHER" id="PTHR23502:SF132">
    <property type="entry name" value="POLYAMINE TRANSPORTER 2-RELATED"/>
    <property type="match status" value="1"/>
</dbReference>
<feature type="domain" description="Major facilitator superfamily (MFS) profile" evidence="9">
    <location>
        <begin position="8"/>
        <end position="395"/>
    </location>
</feature>
<feature type="transmembrane region" description="Helical" evidence="8">
    <location>
        <begin position="285"/>
        <end position="303"/>
    </location>
</feature>
<evidence type="ECO:0000256" key="1">
    <source>
        <dbReference type="ARBA" id="ARBA00004651"/>
    </source>
</evidence>
<feature type="transmembrane region" description="Helical" evidence="8">
    <location>
        <begin position="344"/>
        <end position="363"/>
    </location>
</feature>
<dbReference type="GO" id="GO:0005886">
    <property type="term" value="C:plasma membrane"/>
    <property type="evidence" value="ECO:0007669"/>
    <property type="project" value="UniProtKB-SubCell"/>
</dbReference>
<accession>A0A7G9T4C5</accession>
<feature type="transmembrane region" description="Helical" evidence="8">
    <location>
        <begin position="46"/>
        <end position="66"/>
    </location>
</feature>
<protein>
    <recommendedName>
        <fullName evidence="8">Bcr/CflA family efflux transporter</fullName>
    </recommendedName>
</protein>
<evidence type="ECO:0000256" key="2">
    <source>
        <dbReference type="ARBA" id="ARBA00006236"/>
    </source>
</evidence>
<sequence length="395" mass="43019">MTQKVKLNAAHIFILGVLSAFAVFSMDFYLPGLPQLQKDLNTSASLAQLTITASLVGLGLGQLVIGPWSDRIGRRRPLLIGTLIFTLTSIAIVLTSNIWILILMRFFQGLAGSVGIVLSLAVITDSFSGRDLTNNVMINQSINGIFPVIAPVLGGIVVAMFNWEMTFWILAGLGISLFLAVQFYLPETREPVDQSTATNVEMRHVYQQLFANRQFMVYMLLQTLMMAALFAYISGSSFVLENIFHLNVTTFGIVYAINGLGIAVMTIFAGWLANRWREEKTLGIFIGYGLLGGILLALSLFMAKPMVVVLIAFFMIVSAIGGIQGMTTALAMKDQHANPGAASALLGMMRYAIGGVMSPLVGIFGTRSYVPLVVIILVVQLLAMVLYLNSVQRKM</sequence>
<evidence type="ECO:0000256" key="8">
    <source>
        <dbReference type="RuleBase" id="RU365088"/>
    </source>
</evidence>
<evidence type="ECO:0000256" key="6">
    <source>
        <dbReference type="ARBA" id="ARBA00022989"/>
    </source>
</evidence>
<organism evidence="10 11">
    <name type="scientific">Weissella diestrammenae</name>
    <dbReference type="NCBI Taxonomy" id="1162633"/>
    <lineage>
        <taxon>Bacteria</taxon>
        <taxon>Bacillati</taxon>
        <taxon>Bacillota</taxon>
        <taxon>Bacilli</taxon>
        <taxon>Lactobacillales</taxon>
        <taxon>Lactobacillaceae</taxon>
        <taxon>Weissella</taxon>
    </lineage>
</organism>
<dbReference type="NCBIfam" id="TIGR00710">
    <property type="entry name" value="efflux_Bcr_CflA"/>
    <property type="match status" value="1"/>
</dbReference>
<dbReference type="KEGG" id="wdi:H9L19_06060"/>
<name>A0A7G9T4C5_9LACO</name>
<evidence type="ECO:0000256" key="4">
    <source>
        <dbReference type="ARBA" id="ARBA00022475"/>
    </source>
</evidence>
<comment type="similarity">
    <text evidence="2 8">Belongs to the major facilitator superfamily. Bcr/CmlA family.</text>
</comment>
<dbReference type="InterPro" id="IPR004812">
    <property type="entry name" value="Efflux_drug-R_Bcr/CmlA"/>
</dbReference>
<dbReference type="CDD" id="cd17320">
    <property type="entry name" value="MFS_MdfA_MDR_like"/>
    <property type="match status" value="1"/>
</dbReference>
<feature type="transmembrane region" description="Helical" evidence="8">
    <location>
        <begin position="253"/>
        <end position="273"/>
    </location>
</feature>
<evidence type="ECO:0000256" key="3">
    <source>
        <dbReference type="ARBA" id="ARBA00022448"/>
    </source>
</evidence>
<keyword evidence="5 8" id="KW-0812">Transmembrane</keyword>
<dbReference type="Proteomes" id="UP000515800">
    <property type="component" value="Chromosome"/>
</dbReference>
<feature type="transmembrane region" description="Helical" evidence="8">
    <location>
        <begin position="7"/>
        <end position="26"/>
    </location>
</feature>
<dbReference type="PROSITE" id="PS00216">
    <property type="entry name" value="SUGAR_TRANSPORT_1"/>
    <property type="match status" value="1"/>
</dbReference>
<dbReference type="PROSITE" id="PS50850">
    <property type="entry name" value="MFS"/>
    <property type="match status" value="1"/>
</dbReference>
<feature type="transmembrane region" description="Helical" evidence="8">
    <location>
        <begin position="309"/>
        <end position="332"/>
    </location>
</feature>
<dbReference type="GO" id="GO:0042910">
    <property type="term" value="F:xenobiotic transmembrane transporter activity"/>
    <property type="evidence" value="ECO:0007669"/>
    <property type="project" value="InterPro"/>
</dbReference>
<gene>
    <name evidence="10" type="ORF">H9L19_06060</name>
</gene>
<evidence type="ECO:0000256" key="7">
    <source>
        <dbReference type="ARBA" id="ARBA00023136"/>
    </source>
</evidence>
<comment type="subcellular location">
    <subcellularLocation>
        <location evidence="1 8">Cell membrane</location>
        <topology evidence="1 8">Multi-pass membrane protein</topology>
    </subcellularLocation>
</comment>
<keyword evidence="4 8" id="KW-1003">Cell membrane</keyword>
<evidence type="ECO:0000313" key="10">
    <source>
        <dbReference type="EMBL" id="QNN74950.1"/>
    </source>
</evidence>
<feature type="transmembrane region" description="Helical" evidence="8">
    <location>
        <begin position="144"/>
        <end position="161"/>
    </location>
</feature>
<feature type="transmembrane region" description="Helical" evidence="8">
    <location>
        <begin position="369"/>
        <end position="388"/>
    </location>
</feature>
<keyword evidence="7 8" id="KW-0472">Membrane</keyword>
<keyword evidence="6 8" id="KW-1133">Transmembrane helix</keyword>
<dbReference type="InterPro" id="IPR005829">
    <property type="entry name" value="Sugar_transporter_CS"/>
</dbReference>
<dbReference type="Gene3D" id="1.20.1720.10">
    <property type="entry name" value="Multidrug resistance protein D"/>
    <property type="match status" value="1"/>
</dbReference>
<dbReference type="Pfam" id="PF07690">
    <property type="entry name" value="MFS_1"/>
    <property type="match status" value="1"/>
</dbReference>
<keyword evidence="11" id="KW-1185">Reference proteome</keyword>
<proteinExistence type="inferred from homology"/>
<dbReference type="InterPro" id="IPR020846">
    <property type="entry name" value="MFS_dom"/>
</dbReference>
<reference evidence="10 11" key="1">
    <citation type="submission" date="2020-08" db="EMBL/GenBank/DDBJ databases">
        <title>Genome sequence of Weissella diestrammenae KACC 16890T.</title>
        <authorList>
            <person name="Hyun D.-W."/>
            <person name="Bae J.-W."/>
        </authorList>
    </citation>
    <scope>NUCLEOTIDE SEQUENCE [LARGE SCALE GENOMIC DNA]</scope>
    <source>
        <strain evidence="10 11">KACC 16890</strain>
    </source>
</reference>
<dbReference type="SUPFAM" id="SSF103473">
    <property type="entry name" value="MFS general substrate transporter"/>
    <property type="match status" value="1"/>
</dbReference>
<dbReference type="PANTHER" id="PTHR23502">
    <property type="entry name" value="MAJOR FACILITATOR SUPERFAMILY"/>
    <property type="match status" value="1"/>
</dbReference>
<dbReference type="InterPro" id="IPR011701">
    <property type="entry name" value="MFS"/>
</dbReference>
<dbReference type="RefSeq" id="WP_187528785.1">
    <property type="nucleotide sequence ID" value="NZ_CP060724.1"/>
</dbReference>
<feature type="transmembrane region" description="Helical" evidence="8">
    <location>
        <begin position="167"/>
        <end position="185"/>
    </location>
</feature>
<dbReference type="GO" id="GO:1990961">
    <property type="term" value="P:xenobiotic detoxification by transmembrane export across the plasma membrane"/>
    <property type="evidence" value="ECO:0007669"/>
    <property type="project" value="InterPro"/>
</dbReference>
<feature type="transmembrane region" description="Helical" evidence="8">
    <location>
        <begin position="106"/>
        <end position="123"/>
    </location>
</feature>
<evidence type="ECO:0000259" key="9">
    <source>
        <dbReference type="PROSITE" id="PS50850"/>
    </source>
</evidence>
<keyword evidence="3 8" id="KW-0813">Transport</keyword>